<dbReference type="OrthoDB" id="2887913at2759"/>
<proteinExistence type="predicted"/>
<sequence length="195" mass="22314">MTHNELWLTYHQVSRCNKPVTAQLIELEFQNHRLLDLEDVLEHLFRQGFIEAKHRPVSFWENHEGQRVHSGHAVEELLKNGAGKCPQSALRLVIADSVPAVWFSYHYLHKPAAPVVIQRVKLDVPETKFEMLAQLTNHIFHSGYLPAHMRTKVHWQGSCGRKIEEHERLQTLLEAGDGVCEAACLRLNIGMCTAS</sequence>
<dbReference type="AlphaFoldDB" id="A0A0C9WF16"/>
<accession>A0A0C9WF16</accession>
<dbReference type="EMBL" id="KN839846">
    <property type="protein sequence ID" value="KIJ64411.1"/>
    <property type="molecule type" value="Genomic_DNA"/>
</dbReference>
<dbReference type="Proteomes" id="UP000053820">
    <property type="component" value="Unassembled WGS sequence"/>
</dbReference>
<reference evidence="1 2" key="1">
    <citation type="submission" date="2014-04" db="EMBL/GenBank/DDBJ databases">
        <title>Evolutionary Origins and Diversification of the Mycorrhizal Mutualists.</title>
        <authorList>
            <consortium name="DOE Joint Genome Institute"/>
            <consortium name="Mycorrhizal Genomics Consortium"/>
            <person name="Kohler A."/>
            <person name="Kuo A."/>
            <person name="Nagy L.G."/>
            <person name="Floudas D."/>
            <person name="Copeland A."/>
            <person name="Barry K.W."/>
            <person name="Cichocki N."/>
            <person name="Veneault-Fourrey C."/>
            <person name="LaButti K."/>
            <person name="Lindquist E.A."/>
            <person name="Lipzen A."/>
            <person name="Lundell T."/>
            <person name="Morin E."/>
            <person name="Murat C."/>
            <person name="Riley R."/>
            <person name="Ohm R."/>
            <person name="Sun H."/>
            <person name="Tunlid A."/>
            <person name="Henrissat B."/>
            <person name="Grigoriev I.V."/>
            <person name="Hibbett D.S."/>
            <person name="Martin F."/>
        </authorList>
    </citation>
    <scope>NUCLEOTIDE SEQUENCE [LARGE SCALE GENOMIC DNA]</scope>
    <source>
        <strain evidence="1 2">MD-312</strain>
    </source>
</reference>
<name>A0A0C9WF16_9AGAM</name>
<organism evidence="1 2">
    <name type="scientific">Hydnomerulius pinastri MD-312</name>
    <dbReference type="NCBI Taxonomy" id="994086"/>
    <lineage>
        <taxon>Eukaryota</taxon>
        <taxon>Fungi</taxon>
        <taxon>Dikarya</taxon>
        <taxon>Basidiomycota</taxon>
        <taxon>Agaricomycotina</taxon>
        <taxon>Agaricomycetes</taxon>
        <taxon>Agaricomycetidae</taxon>
        <taxon>Boletales</taxon>
        <taxon>Boletales incertae sedis</taxon>
        <taxon>Leucogyrophana</taxon>
    </lineage>
</organism>
<dbReference type="HOGENOM" id="CLU_089679_0_0_1"/>
<gene>
    <name evidence="1" type="ORF">HYDPIDRAFT_90060</name>
</gene>
<keyword evidence="2" id="KW-1185">Reference proteome</keyword>
<evidence type="ECO:0000313" key="1">
    <source>
        <dbReference type="EMBL" id="KIJ64411.1"/>
    </source>
</evidence>
<evidence type="ECO:0000313" key="2">
    <source>
        <dbReference type="Proteomes" id="UP000053820"/>
    </source>
</evidence>
<protein>
    <submittedName>
        <fullName evidence="1">Uncharacterized protein</fullName>
    </submittedName>
</protein>